<dbReference type="InterPro" id="IPR036388">
    <property type="entry name" value="WH-like_DNA-bd_sf"/>
</dbReference>
<dbReference type="GO" id="GO:0003677">
    <property type="term" value="F:DNA binding"/>
    <property type="evidence" value="ECO:0007669"/>
    <property type="project" value="UniProtKB-KW"/>
</dbReference>
<dbReference type="Gene3D" id="1.10.10.10">
    <property type="entry name" value="Winged helix-like DNA-binding domain superfamily/Winged helix DNA-binding domain"/>
    <property type="match status" value="1"/>
</dbReference>
<feature type="domain" description="HTH luxR-type" evidence="4">
    <location>
        <begin position="431"/>
        <end position="496"/>
    </location>
</feature>
<dbReference type="KEGG" id="broo:brsh051_10580"/>
<dbReference type="InterPro" id="IPR011990">
    <property type="entry name" value="TPR-like_helical_dom_sf"/>
</dbReference>
<evidence type="ECO:0000259" key="4">
    <source>
        <dbReference type="PROSITE" id="PS50043"/>
    </source>
</evidence>
<evidence type="ECO:0000313" key="6">
    <source>
        <dbReference type="Proteomes" id="UP001431656"/>
    </source>
</evidence>
<dbReference type="InterPro" id="IPR016032">
    <property type="entry name" value="Sig_transdc_resp-reg_C-effctor"/>
</dbReference>
<organism evidence="5 6">
    <name type="scientific">Brooklawnia propionicigenes</name>
    <dbReference type="NCBI Taxonomy" id="3041175"/>
    <lineage>
        <taxon>Bacteria</taxon>
        <taxon>Bacillati</taxon>
        <taxon>Actinomycetota</taxon>
        <taxon>Actinomycetes</taxon>
        <taxon>Propionibacteriales</taxon>
        <taxon>Propionibacteriaceae</taxon>
        <taxon>Brooklawnia</taxon>
    </lineage>
</organism>
<keyword evidence="1" id="KW-0805">Transcription regulation</keyword>
<dbReference type="EMBL" id="AP028056">
    <property type="protein sequence ID" value="BEH01777.1"/>
    <property type="molecule type" value="Genomic_DNA"/>
</dbReference>
<evidence type="ECO:0000256" key="1">
    <source>
        <dbReference type="ARBA" id="ARBA00023015"/>
    </source>
</evidence>
<name>A0AAN0K9C5_9ACTN</name>
<accession>A0AAN0K9C5</accession>
<dbReference type="InterPro" id="IPR000792">
    <property type="entry name" value="Tscrpt_reg_LuxR_C"/>
</dbReference>
<dbReference type="InterPro" id="IPR039420">
    <property type="entry name" value="WalR-like"/>
</dbReference>
<dbReference type="PANTHER" id="PTHR43214">
    <property type="entry name" value="TWO-COMPONENT RESPONSE REGULATOR"/>
    <property type="match status" value="1"/>
</dbReference>
<protein>
    <recommendedName>
        <fullName evidence="4">HTH luxR-type domain-containing protein</fullName>
    </recommendedName>
</protein>
<dbReference type="GO" id="GO:0006355">
    <property type="term" value="P:regulation of DNA-templated transcription"/>
    <property type="evidence" value="ECO:0007669"/>
    <property type="project" value="InterPro"/>
</dbReference>
<evidence type="ECO:0000313" key="5">
    <source>
        <dbReference type="EMBL" id="BEH01777.1"/>
    </source>
</evidence>
<dbReference type="SUPFAM" id="SSF46894">
    <property type="entry name" value="C-terminal effector domain of the bipartite response regulators"/>
    <property type="match status" value="1"/>
</dbReference>
<dbReference type="CDD" id="cd06170">
    <property type="entry name" value="LuxR_C_like"/>
    <property type="match status" value="1"/>
</dbReference>
<dbReference type="PROSITE" id="PS50043">
    <property type="entry name" value="HTH_LUXR_2"/>
    <property type="match status" value="1"/>
</dbReference>
<evidence type="ECO:0000256" key="3">
    <source>
        <dbReference type="ARBA" id="ARBA00023163"/>
    </source>
</evidence>
<proteinExistence type="predicted"/>
<reference evidence="5" key="1">
    <citation type="journal article" date="2024" name="Int. J. Syst. Evol. Microbiol.">
        <title>Brooklawnia propionicigenes sp. nov., a facultatively anaerobic, propionate-producing bacterium isolated from a methanogenic reactor treating waste from cattle farms.</title>
        <authorList>
            <person name="Akita Y."/>
            <person name="Ueki A."/>
            <person name="Tonouchi A."/>
            <person name="Sugawara Y."/>
            <person name="Honma S."/>
            <person name="Kaku N."/>
            <person name="Ueki K."/>
        </authorList>
    </citation>
    <scope>NUCLEOTIDE SEQUENCE</scope>
    <source>
        <strain evidence="5">SH051</strain>
    </source>
</reference>
<sequence>MERLQRAVEADDPHEIVDAITAEKWWLLPNHFPEMRAALAHVPPSMIAEHPLLRIAQPLILLTNHSLTPAAGSSGTSQQPVKTLTDTGELLVEMIVSRVSSDYPTACSAAKRLADLTMTNAMASGYHAEDPAPLSLLHIGITYMLAGQTREAIRALLWAKDLASESSYAFVYPDACAKLAVIFALRGSLHEAQRMLDESRKSDAVPVFMSEFLDTTQRVARAMIALTRMDHDAGTLVGELPGIDTLDELWPFIVFIKARFALGQKRPLEGLDIAELAFSSRPLVPGSLAAELLTSVLLDALLASDASERACCLIDFVAEPGQRTEVARARLLVRVGNHDDAEFVLQDLLNSDLDPTVRLGAQLLEAEIAHHRGIPLKLTLARAVAGQVLCGSRWLLTQTPSAVIVHIADALPPDERAAFERAVLPDGSDTSKASRIQLTRGETSVLQALSRTSTLDSAAAALHLSRNTVKTHLSAVYRKLGVNSKDDALQKARQLGIISGMPNDGPDQRVPHLDIRS</sequence>
<dbReference type="SUPFAM" id="SSF48452">
    <property type="entry name" value="TPR-like"/>
    <property type="match status" value="1"/>
</dbReference>
<evidence type="ECO:0000256" key="2">
    <source>
        <dbReference type="ARBA" id="ARBA00023125"/>
    </source>
</evidence>
<keyword evidence="2" id="KW-0238">DNA-binding</keyword>
<dbReference type="Pfam" id="PF00196">
    <property type="entry name" value="GerE"/>
    <property type="match status" value="1"/>
</dbReference>
<dbReference type="Gene3D" id="1.25.40.10">
    <property type="entry name" value="Tetratricopeptide repeat domain"/>
    <property type="match status" value="1"/>
</dbReference>
<dbReference type="PANTHER" id="PTHR43214:SF41">
    <property type="entry name" value="NITRATE_NITRITE RESPONSE REGULATOR PROTEIN NARP"/>
    <property type="match status" value="1"/>
</dbReference>
<dbReference type="Proteomes" id="UP001431656">
    <property type="component" value="Chromosome"/>
</dbReference>
<keyword evidence="3" id="KW-0804">Transcription</keyword>
<dbReference type="AlphaFoldDB" id="A0AAN0K9C5"/>
<gene>
    <name evidence="5" type="ORF">brsh051_10580</name>
</gene>
<dbReference type="SMART" id="SM00421">
    <property type="entry name" value="HTH_LUXR"/>
    <property type="match status" value="1"/>
</dbReference>
<keyword evidence="6" id="KW-1185">Reference proteome</keyword>